<comment type="caution">
    <text evidence="3">The sequence shown here is derived from an EMBL/GenBank/DDBJ whole genome shotgun (WGS) entry which is preliminary data.</text>
</comment>
<feature type="domain" description="DUF4132" evidence="1">
    <location>
        <begin position="394"/>
        <end position="553"/>
    </location>
</feature>
<name>A0ABV5MJM2_9ACTN</name>
<dbReference type="Pfam" id="PF24879">
    <property type="entry name" value="DUF7737"/>
    <property type="match status" value="1"/>
</dbReference>
<gene>
    <name evidence="3" type="ORF">ACFFTR_38855</name>
</gene>
<dbReference type="InterPro" id="IPR025406">
    <property type="entry name" value="DUF4132"/>
</dbReference>
<keyword evidence="4" id="KW-1185">Reference proteome</keyword>
<sequence>MTAFDLPDTRLVGPQDAEHFRRTVVPGLSDEQVRWATIHLAERAAAADNWYMDDGRLLPALATRRPAWSAAEVARLFDLGLQATPYSVVTVLRVAASAAETLDPAERRGLAGRIRAARQRVDEPTYSEAGERVRLHSRLTALAESADGSPNVWLGRMHVEDGWSRAAVDLLGRAAAGADPEAVRDLLDHAQALASGPRPTRAWLGGAAALLDGRPGLLALVHDLLELAHTCPPALTRAYGSHYPVRVGPDSAGLVRGLLWSAQVGGAPWLVPLALALAPTLGEPKALNACYAVLGRRADADAIAALVRLQRGTRHRGKLKQIAAALDEAATTAGVSRGELTELTIPDCGLDGRRERRMSSGGVTAVLAVDGRARVRVTWEQAGTRTTKPPPGTDAALTAEVRGATTELKKALAGEKERLEDLLAEDREWTFPIWRRRYLEQPVTAPLAERLLWTVQDGGHRRTVLPATHDGPIEAGDAATVRLWHPVDADPAQVRAWREHILAVELPQPFKQAFREIYVLTPAEEETAGYSNRFAAHVLRYHQAYALMKQRRWGGNYLGGWDGGYSGEAKREFPAAALTAVFHHEQAGDGNRGDTVEYCTTDRVRFERGRARTREEVPLADVPRRVFSEAMRDVDLFVGVTSIATDPTWADRGPEDDRFEYWQRFAFGVLTANGQVRRQVIEHLLPKLKIRDRARLDGNYLVVDGRRHTYRIHIGSGNILMSPNDRYLCIVPSSRPKPAGVRFLPFEGDEMLSVVLSKALLLADDHKITDPSILRQLG</sequence>
<feature type="domain" description="DUF7737" evidence="2">
    <location>
        <begin position="675"/>
        <end position="777"/>
    </location>
</feature>
<protein>
    <submittedName>
        <fullName evidence="3">DUF4132 domain-containing protein</fullName>
    </submittedName>
</protein>
<dbReference type="Pfam" id="PF13569">
    <property type="entry name" value="DUF4132"/>
    <property type="match status" value="1"/>
</dbReference>
<dbReference type="Proteomes" id="UP001589608">
    <property type="component" value="Unassembled WGS sequence"/>
</dbReference>
<dbReference type="EMBL" id="JBHMCA010000063">
    <property type="protein sequence ID" value="MFB9449072.1"/>
    <property type="molecule type" value="Genomic_DNA"/>
</dbReference>
<evidence type="ECO:0000313" key="4">
    <source>
        <dbReference type="Proteomes" id="UP001589608"/>
    </source>
</evidence>
<evidence type="ECO:0000259" key="2">
    <source>
        <dbReference type="Pfam" id="PF24879"/>
    </source>
</evidence>
<reference evidence="3 4" key="1">
    <citation type="submission" date="2024-09" db="EMBL/GenBank/DDBJ databases">
        <authorList>
            <person name="Sun Q."/>
            <person name="Mori K."/>
        </authorList>
    </citation>
    <scope>NUCLEOTIDE SEQUENCE [LARGE SCALE GENOMIC DNA]</scope>
    <source>
        <strain evidence="3 4">JCM 3307</strain>
    </source>
</reference>
<proteinExistence type="predicted"/>
<organism evidence="3 4">
    <name type="scientific">Dactylosporangium vinaceum</name>
    <dbReference type="NCBI Taxonomy" id="53362"/>
    <lineage>
        <taxon>Bacteria</taxon>
        <taxon>Bacillati</taxon>
        <taxon>Actinomycetota</taxon>
        <taxon>Actinomycetes</taxon>
        <taxon>Micromonosporales</taxon>
        <taxon>Micromonosporaceae</taxon>
        <taxon>Dactylosporangium</taxon>
    </lineage>
</organism>
<evidence type="ECO:0000313" key="3">
    <source>
        <dbReference type="EMBL" id="MFB9449072.1"/>
    </source>
</evidence>
<dbReference type="InterPro" id="IPR056639">
    <property type="entry name" value="DUF7737"/>
</dbReference>
<dbReference type="RefSeq" id="WP_223092749.1">
    <property type="nucleotide sequence ID" value="NZ_CP061913.1"/>
</dbReference>
<evidence type="ECO:0000259" key="1">
    <source>
        <dbReference type="Pfam" id="PF13569"/>
    </source>
</evidence>
<accession>A0ABV5MJM2</accession>